<keyword evidence="2" id="KW-0479">Metal-binding</keyword>
<feature type="domain" description="Reverse transcriptase Ty1/copia-type" evidence="6">
    <location>
        <begin position="384"/>
        <end position="515"/>
    </location>
</feature>
<feature type="domain" description="Retrovirus-related Pol polyprotein from transposon TNT 1-94-like beta-barrel" evidence="7">
    <location>
        <begin position="79"/>
        <end position="124"/>
    </location>
</feature>
<dbReference type="EMBL" id="QGNW01000018">
    <property type="protein sequence ID" value="RVX15657.1"/>
    <property type="molecule type" value="Genomic_DNA"/>
</dbReference>
<evidence type="ECO:0000256" key="4">
    <source>
        <dbReference type="ARBA" id="ARBA00022801"/>
    </source>
</evidence>
<evidence type="ECO:0000256" key="5">
    <source>
        <dbReference type="SAM" id="MobiDB-lite"/>
    </source>
</evidence>
<feature type="region of interest" description="Disordered" evidence="5">
    <location>
        <begin position="278"/>
        <end position="332"/>
    </location>
</feature>
<dbReference type="Pfam" id="PF07727">
    <property type="entry name" value="RVT_2"/>
    <property type="match status" value="1"/>
</dbReference>
<keyword evidence="1" id="KW-0645">Protease</keyword>
<evidence type="ECO:0000313" key="10">
    <source>
        <dbReference type="Proteomes" id="UP000288805"/>
    </source>
</evidence>
<dbReference type="InterPro" id="IPR043502">
    <property type="entry name" value="DNA/RNA_pol_sf"/>
</dbReference>
<keyword evidence="3" id="KW-0064">Aspartyl protease</keyword>
<organism evidence="9 10">
    <name type="scientific">Vitis vinifera</name>
    <name type="common">Grape</name>
    <dbReference type="NCBI Taxonomy" id="29760"/>
    <lineage>
        <taxon>Eukaryota</taxon>
        <taxon>Viridiplantae</taxon>
        <taxon>Streptophyta</taxon>
        <taxon>Embryophyta</taxon>
        <taxon>Tracheophyta</taxon>
        <taxon>Spermatophyta</taxon>
        <taxon>Magnoliopsida</taxon>
        <taxon>eudicotyledons</taxon>
        <taxon>Gunneridae</taxon>
        <taxon>Pentapetalae</taxon>
        <taxon>rosids</taxon>
        <taxon>Vitales</taxon>
        <taxon>Vitaceae</taxon>
        <taxon>Viteae</taxon>
        <taxon>Vitis</taxon>
    </lineage>
</organism>
<keyword evidence="4" id="KW-0378">Hydrolase</keyword>
<feature type="compositionally biased region" description="Basic and acidic residues" evidence="5">
    <location>
        <begin position="293"/>
        <end position="329"/>
    </location>
</feature>
<dbReference type="Pfam" id="PF22936">
    <property type="entry name" value="Pol_BBD"/>
    <property type="match status" value="1"/>
</dbReference>
<dbReference type="AlphaFoldDB" id="A0A438K382"/>
<dbReference type="GO" id="GO:0004190">
    <property type="term" value="F:aspartic-type endopeptidase activity"/>
    <property type="evidence" value="ECO:0007669"/>
    <property type="project" value="UniProtKB-KW"/>
</dbReference>
<dbReference type="PANTHER" id="PTHR42648">
    <property type="entry name" value="TRANSPOSASE, PUTATIVE-RELATED"/>
    <property type="match status" value="1"/>
</dbReference>
<reference evidence="9 10" key="1">
    <citation type="journal article" date="2018" name="PLoS Genet.">
        <title>Population sequencing reveals clonal diversity and ancestral inbreeding in the grapevine cultivar Chardonnay.</title>
        <authorList>
            <person name="Roach M.J."/>
            <person name="Johnson D.L."/>
            <person name="Bohlmann J."/>
            <person name="van Vuuren H.J."/>
            <person name="Jones S.J."/>
            <person name="Pretorius I.S."/>
            <person name="Schmidt S.A."/>
            <person name="Borneman A.R."/>
        </authorList>
    </citation>
    <scope>NUCLEOTIDE SEQUENCE [LARGE SCALE GENOMIC DNA]</scope>
    <source>
        <strain evidence="10">cv. Chardonnay</strain>
        <tissue evidence="9">Leaf</tissue>
    </source>
</reference>
<dbReference type="InterPro" id="IPR039537">
    <property type="entry name" value="Retrotran_Ty1/copia-like"/>
</dbReference>
<proteinExistence type="predicted"/>
<comment type="caution">
    <text evidence="9">The sequence shown here is derived from an EMBL/GenBank/DDBJ whole genome shotgun (WGS) entry which is preliminary data.</text>
</comment>
<evidence type="ECO:0000259" key="6">
    <source>
        <dbReference type="Pfam" id="PF07727"/>
    </source>
</evidence>
<accession>A0A438K382</accession>
<evidence type="ECO:0000256" key="1">
    <source>
        <dbReference type="ARBA" id="ARBA00022670"/>
    </source>
</evidence>
<name>A0A438K382_VITVI</name>
<dbReference type="GO" id="GO:0046872">
    <property type="term" value="F:metal ion binding"/>
    <property type="evidence" value="ECO:0007669"/>
    <property type="project" value="UniProtKB-KW"/>
</dbReference>
<dbReference type="SUPFAM" id="SSF56672">
    <property type="entry name" value="DNA/RNA polymerases"/>
    <property type="match status" value="1"/>
</dbReference>
<protein>
    <submittedName>
        <fullName evidence="9">Retrovirus-related Pol polyprotein from transposon TNT 1-94</fullName>
    </submittedName>
</protein>
<feature type="domain" description="Retroviral polymerase SH3-like" evidence="8">
    <location>
        <begin position="205"/>
        <end position="266"/>
    </location>
</feature>
<evidence type="ECO:0000259" key="8">
    <source>
        <dbReference type="Pfam" id="PF25597"/>
    </source>
</evidence>
<dbReference type="PANTHER" id="PTHR42648:SF18">
    <property type="entry name" value="RETROTRANSPOSON, UNCLASSIFIED-LIKE PROTEIN"/>
    <property type="match status" value="1"/>
</dbReference>
<dbReference type="InterPro" id="IPR057670">
    <property type="entry name" value="SH3_retrovirus"/>
</dbReference>
<evidence type="ECO:0000256" key="3">
    <source>
        <dbReference type="ARBA" id="ARBA00022750"/>
    </source>
</evidence>
<evidence type="ECO:0000256" key="2">
    <source>
        <dbReference type="ARBA" id="ARBA00022723"/>
    </source>
</evidence>
<feature type="compositionally biased region" description="Acidic residues" evidence="5">
    <location>
        <begin position="278"/>
        <end position="289"/>
    </location>
</feature>
<dbReference type="Proteomes" id="UP000288805">
    <property type="component" value="Unassembled WGS sequence"/>
</dbReference>
<evidence type="ECO:0000259" key="7">
    <source>
        <dbReference type="Pfam" id="PF22936"/>
    </source>
</evidence>
<sequence length="516" mass="58992">MTTEGSFIQPVIPRSDGHYDHWSMLMENFLRSKGFCGLEEEVVVVVPTEEEKEREVEQTSTRQLWSVTDAINLDIFDAWFLDSRCSNHTCGDRTMFSELDENFLHSVKLGNDTKMDVMGKESVKPVLDEVNHVVAELFLKCNLSSAFTQELKTCFIFGIRDICGSITPTSNRNKRCPTLAVKNVTPEEAWSGVKPSIDHFWVFGCITHVHIPEERKIKLDNRSMTCVQLGVSKESKGYKLFDHVAKRVVVSRNVIFEEKKKWDCDVSYEEQMVVDLEWGDGDGENEEGVSENGNRKNIDGEAGETHDKGDGFSEGEERVKELRQSRERQPPTWMGDYVSGEGLFEDEVHMALVESTDPLYFEEVVKSANLRLGMNNETKSIENNQTWTFTELPAGAKRIGVKWVYKTKYNEYGKIDKYKARLVAKGYSQKYGVDYTEVYAPVARMDTVKMIIVLAAQKNCTIFQLDVKSAFLHGELSKDVYVKQSRGYEKMGSEHLVYKLHKALYGLKQVPRAWFS</sequence>
<dbReference type="Pfam" id="PF25597">
    <property type="entry name" value="SH3_retrovirus"/>
    <property type="match status" value="1"/>
</dbReference>
<evidence type="ECO:0000313" key="9">
    <source>
        <dbReference type="EMBL" id="RVX15657.1"/>
    </source>
</evidence>
<dbReference type="GO" id="GO:0006508">
    <property type="term" value="P:proteolysis"/>
    <property type="evidence" value="ECO:0007669"/>
    <property type="project" value="UniProtKB-KW"/>
</dbReference>
<dbReference type="InterPro" id="IPR013103">
    <property type="entry name" value="RVT_2"/>
</dbReference>
<gene>
    <name evidence="9" type="primary">POLX_2252</name>
    <name evidence="9" type="ORF">CK203_009169</name>
</gene>
<dbReference type="InterPro" id="IPR054722">
    <property type="entry name" value="PolX-like_BBD"/>
</dbReference>